<dbReference type="AlphaFoldDB" id="A0A9W6BP47"/>
<feature type="region of interest" description="Disordered" evidence="1">
    <location>
        <begin position="1"/>
        <end position="32"/>
    </location>
</feature>
<dbReference type="Proteomes" id="UP001165080">
    <property type="component" value="Unassembled WGS sequence"/>
</dbReference>
<organism evidence="2 3">
    <name type="scientific">Pleodorina starrii</name>
    <dbReference type="NCBI Taxonomy" id="330485"/>
    <lineage>
        <taxon>Eukaryota</taxon>
        <taxon>Viridiplantae</taxon>
        <taxon>Chlorophyta</taxon>
        <taxon>core chlorophytes</taxon>
        <taxon>Chlorophyceae</taxon>
        <taxon>CS clade</taxon>
        <taxon>Chlamydomonadales</taxon>
        <taxon>Volvocaceae</taxon>
        <taxon>Pleodorina</taxon>
    </lineage>
</organism>
<accession>A0A9W6BP47</accession>
<evidence type="ECO:0000313" key="2">
    <source>
        <dbReference type="EMBL" id="GLC55553.1"/>
    </source>
</evidence>
<protein>
    <submittedName>
        <fullName evidence="2">Uncharacterized protein</fullName>
    </submittedName>
</protein>
<feature type="compositionally biased region" description="Polar residues" evidence="1">
    <location>
        <begin position="1"/>
        <end position="10"/>
    </location>
</feature>
<evidence type="ECO:0000313" key="3">
    <source>
        <dbReference type="Proteomes" id="UP001165080"/>
    </source>
</evidence>
<gene>
    <name evidence="2" type="primary">PLEST010407</name>
    <name evidence="2" type="ORF">PLESTB_000999800</name>
</gene>
<proteinExistence type="predicted"/>
<sequence>MLKPCSSSTCGHGPVGLPAPTRLHAARPQRSPRPRLEHLAALGPCEPAPNDAVPIAAAGLAVLGAAALPYAAEALTQYLSPRKCRCCYGAGYLPCSTCHGRGKVGGCLAGLELRRCDTCGARGRVRCEPCRHTGLANHWLWSPAEDPGWGARGS</sequence>
<dbReference type="OrthoDB" id="3355217at2759"/>
<keyword evidence="3" id="KW-1185">Reference proteome</keyword>
<reference evidence="2 3" key="1">
    <citation type="journal article" date="2023" name="Commun. Biol.">
        <title>Reorganization of the ancestral sex-determining regions during the evolution of trioecy in Pleodorina starrii.</title>
        <authorList>
            <person name="Takahashi K."/>
            <person name="Suzuki S."/>
            <person name="Kawai-Toyooka H."/>
            <person name="Yamamoto K."/>
            <person name="Hamaji T."/>
            <person name="Ootsuki R."/>
            <person name="Yamaguchi H."/>
            <person name="Kawachi M."/>
            <person name="Higashiyama T."/>
            <person name="Nozaki H."/>
        </authorList>
    </citation>
    <scope>NUCLEOTIDE SEQUENCE [LARGE SCALE GENOMIC DNA]</scope>
    <source>
        <strain evidence="2 3">NIES-4479</strain>
    </source>
</reference>
<dbReference type="EMBL" id="BRXU01000013">
    <property type="protein sequence ID" value="GLC55553.1"/>
    <property type="molecule type" value="Genomic_DNA"/>
</dbReference>
<comment type="caution">
    <text evidence="2">The sequence shown here is derived from an EMBL/GenBank/DDBJ whole genome shotgun (WGS) entry which is preliminary data.</text>
</comment>
<name>A0A9W6BP47_9CHLO</name>
<evidence type="ECO:0000256" key="1">
    <source>
        <dbReference type="SAM" id="MobiDB-lite"/>
    </source>
</evidence>